<dbReference type="Proteomes" id="UP000605670">
    <property type="component" value="Unassembled WGS sequence"/>
</dbReference>
<dbReference type="EMBL" id="BMEM01000003">
    <property type="protein sequence ID" value="GGF53444.1"/>
    <property type="molecule type" value="Genomic_DNA"/>
</dbReference>
<dbReference type="InterPro" id="IPR007423">
    <property type="entry name" value="Sel_put"/>
</dbReference>
<dbReference type="AlphaFoldDB" id="A0A917BNV9"/>
<evidence type="ECO:0008006" key="3">
    <source>
        <dbReference type="Google" id="ProtNLM"/>
    </source>
</evidence>
<gene>
    <name evidence="1" type="ORF">GCM10011366_21510</name>
</gene>
<reference evidence="1" key="2">
    <citation type="submission" date="2020-09" db="EMBL/GenBank/DDBJ databases">
        <authorList>
            <person name="Sun Q."/>
            <person name="Zhou Y."/>
        </authorList>
    </citation>
    <scope>NUCLEOTIDE SEQUENCE</scope>
    <source>
        <strain evidence="1">CGMCC 1.12160</strain>
    </source>
</reference>
<dbReference type="RefSeq" id="WP_188430630.1">
    <property type="nucleotide sequence ID" value="NZ_BAABKH010000003.1"/>
</dbReference>
<accession>A0A917BNV9</accession>
<comment type="caution">
    <text evidence="1">The sequence shown here is derived from an EMBL/GenBank/DDBJ whole genome shotgun (WGS) entry which is preliminary data.</text>
</comment>
<keyword evidence="2" id="KW-1185">Reference proteome</keyword>
<reference evidence="1" key="1">
    <citation type="journal article" date="2014" name="Int. J. Syst. Evol. Microbiol.">
        <title>Complete genome sequence of Corynebacterium casei LMG S-19264T (=DSM 44701T), isolated from a smear-ripened cheese.</title>
        <authorList>
            <consortium name="US DOE Joint Genome Institute (JGI-PGF)"/>
            <person name="Walter F."/>
            <person name="Albersmeier A."/>
            <person name="Kalinowski J."/>
            <person name="Ruckert C."/>
        </authorList>
    </citation>
    <scope>NUCLEOTIDE SEQUENCE</scope>
    <source>
        <strain evidence="1">CGMCC 1.12160</strain>
    </source>
</reference>
<organism evidence="1 2">
    <name type="scientific">Ornithinimicrobium tianjinense</name>
    <dbReference type="NCBI Taxonomy" id="1195761"/>
    <lineage>
        <taxon>Bacteria</taxon>
        <taxon>Bacillati</taxon>
        <taxon>Actinomycetota</taxon>
        <taxon>Actinomycetes</taxon>
        <taxon>Micrococcales</taxon>
        <taxon>Ornithinimicrobiaceae</taxon>
        <taxon>Ornithinimicrobium</taxon>
    </lineage>
</organism>
<sequence length="77" mass="9009">MTTRTTPTPPTSSEEVGWRRRLREARSMFRGVVGADAYEVYVEHQQRVHPGQPVQCKKDFWRDKTDRQDTNPTARCC</sequence>
<name>A0A917BNV9_9MICO</name>
<protein>
    <recommendedName>
        <fullName evidence="3">YbdD/YjiX family protein</fullName>
    </recommendedName>
</protein>
<evidence type="ECO:0000313" key="2">
    <source>
        <dbReference type="Proteomes" id="UP000605670"/>
    </source>
</evidence>
<dbReference type="Pfam" id="PF04328">
    <property type="entry name" value="Sel_put"/>
    <property type="match status" value="1"/>
</dbReference>
<proteinExistence type="predicted"/>
<evidence type="ECO:0000313" key="1">
    <source>
        <dbReference type="EMBL" id="GGF53444.1"/>
    </source>
</evidence>